<dbReference type="InterPro" id="IPR000504">
    <property type="entry name" value="RRM_dom"/>
</dbReference>
<dbReference type="PANTHER" id="PTHR15481:SF0">
    <property type="entry name" value="LD23870P-RELATED"/>
    <property type="match status" value="1"/>
</dbReference>
<dbReference type="InterPro" id="IPR035979">
    <property type="entry name" value="RBD_domain_sf"/>
</dbReference>
<organism evidence="5">
    <name type="scientific">Absidia glauca</name>
    <name type="common">Pin mould</name>
    <dbReference type="NCBI Taxonomy" id="4829"/>
    <lineage>
        <taxon>Eukaryota</taxon>
        <taxon>Fungi</taxon>
        <taxon>Fungi incertae sedis</taxon>
        <taxon>Mucoromycota</taxon>
        <taxon>Mucoromycotina</taxon>
        <taxon>Mucoromycetes</taxon>
        <taxon>Mucorales</taxon>
        <taxon>Cunninghamellaceae</taxon>
        <taxon>Absidia</taxon>
    </lineage>
</organism>
<dbReference type="SUPFAM" id="SSF54928">
    <property type="entry name" value="RNA-binding domain, RBD"/>
    <property type="match status" value="1"/>
</dbReference>
<dbReference type="EMBL" id="LT552047">
    <property type="protein sequence ID" value="SAL98184.1"/>
    <property type="molecule type" value="Genomic_DNA"/>
</dbReference>
<dbReference type="Proteomes" id="UP000078561">
    <property type="component" value="Unassembled WGS sequence"/>
</dbReference>
<keyword evidence="1 2" id="KW-0694">RNA-binding</keyword>
<protein>
    <recommendedName>
        <fullName evidence="4">RRM domain-containing protein</fullName>
    </recommendedName>
</protein>
<evidence type="ECO:0000259" key="4">
    <source>
        <dbReference type="PROSITE" id="PS50102"/>
    </source>
</evidence>
<dbReference type="GO" id="GO:0005654">
    <property type="term" value="C:nucleoplasm"/>
    <property type="evidence" value="ECO:0007669"/>
    <property type="project" value="TreeGrafter"/>
</dbReference>
<gene>
    <name evidence="5" type="primary">ABSGL_03711.1 scaffold 4609</name>
</gene>
<evidence type="ECO:0000313" key="6">
    <source>
        <dbReference type="Proteomes" id="UP000078561"/>
    </source>
</evidence>
<sequence>MILLGRPFPDPLLHVDAGTQDHRHLAGDGLLRTAVHDRTHLAHGRYLRPAHGRTLLAAVGLLRIADHDRTHRGPHHLPDDDDVRLPHVEAGHLPHVEAALPLLAAHLSAVVLARPPLPRLSNPTVLSSPNSLGTSQRAISRKSSRSMAPLLKWISQRTGSVGLLQNTGRAFVEFETVEDAEKAICHMDGGQLDGQVVDVAVATPRPRRPPPRAGGRFRSPFRRGFGGRGRGGGRDSYVGGGRRYGRSRSRSLSPPPRYRGRRYSRSPMSRSPSRRRNYSPSPRR</sequence>
<accession>A0A163JB58</accession>
<evidence type="ECO:0000313" key="5">
    <source>
        <dbReference type="EMBL" id="SAL98184.1"/>
    </source>
</evidence>
<dbReference type="Pfam" id="PF00076">
    <property type="entry name" value="RRM_1"/>
    <property type="match status" value="1"/>
</dbReference>
<feature type="domain" description="RRM" evidence="4">
    <location>
        <begin position="143"/>
        <end position="204"/>
    </location>
</feature>
<dbReference type="AlphaFoldDB" id="A0A163JB58"/>
<evidence type="ECO:0000256" key="1">
    <source>
        <dbReference type="ARBA" id="ARBA00022884"/>
    </source>
</evidence>
<feature type="region of interest" description="Disordered" evidence="3">
    <location>
        <begin position="202"/>
        <end position="284"/>
    </location>
</feature>
<dbReference type="InterPro" id="IPR012677">
    <property type="entry name" value="Nucleotide-bd_a/b_plait_sf"/>
</dbReference>
<dbReference type="InParanoid" id="A0A163JB58"/>
<feature type="compositionally biased region" description="Basic residues" evidence="3">
    <location>
        <begin position="272"/>
        <end position="284"/>
    </location>
</feature>
<evidence type="ECO:0000256" key="3">
    <source>
        <dbReference type="SAM" id="MobiDB-lite"/>
    </source>
</evidence>
<dbReference type="Gene3D" id="3.30.70.330">
    <property type="match status" value="1"/>
</dbReference>
<dbReference type="GO" id="GO:0000398">
    <property type="term" value="P:mRNA splicing, via spliceosome"/>
    <property type="evidence" value="ECO:0007669"/>
    <property type="project" value="TreeGrafter"/>
</dbReference>
<keyword evidence="6" id="KW-1185">Reference proteome</keyword>
<dbReference type="GO" id="GO:0005737">
    <property type="term" value="C:cytoplasm"/>
    <property type="evidence" value="ECO:0007669"/>
    <property type="project" value="TreeGrafter"/>
</dbReference>
<proteinExistence type="predicted"/>
<reference evidence="5" key="1">
    <citation type="submission" date="2016-04" db="EMBL/GenBank/DDBJ databases">
        <authorList>
            <person name="Evans L.H."/>
            <person name="Alamgir A."/>
            <person name="Owens N."/>
            <person name="Weber N.D."/>
            <person name="Virtaneva K."/>
            <person name="Barbian K."/>
            <person name="Babar A."/>
            <person name="Rosenke K."/>
        </authorList>
    </citation>
    <scope>NUCLEOTIDE SEQUENCE [LARGE SCALE GENOMIC DNA]</scope>
    <source>
        <strain evidence="5">CBS 101.48</strain>
    </source>
</reference>
<dbReference type="STRING" id="4829.A0A163JB58"/>
<dbReference type="GO" id="GO:0003723">
    <property type="term" value="F:RNA binding"/>
    <property type="evidence" value="ECO:0007669"/>
    <property type="project" value="UniProtKB-UniRule"/>
</dbReference>
<evidence type="ECO:0000256" key="2">
    <source>
        <dbReference type="PROSITE-ProRule" id="PRU00176"/>
    </source>
</evidence>
<dbReference type="PROSITE" id="PS50102">
    <property type="entry name" value="RRM"/>
    <property type="match status" value="1"/>
</dbReference>
<dbReference type="OrthoDB" id="252020at2759"/>
<dbReference type="PANTHER" id="PTHR15481">
    <property type="entry name" value="RIBONUCLEIC ACID BINDING PROTEIN S1"/>
    <property type="match status" value="1"/>
</dbReference>
<name>A0A163JB58_ABSGL</name>
<dbReference type="GO" id="GO:0061574">
    <property type="term" value="C:ASAP complex"/>
    <property type="evidence" value="ECO:0007669"/>
    <property type="project" value="TreeGrafter"/>
</dbReference>